<dbReference type="Proteomes" id="UP000197019">
    <property type="component" value="Chromosome"/>
</dbReference>
<dbReference type="KEGG" id="mpsy:CEK71_17360"/>
<keyword evidence="2" id="KW-1185">Reference proteome</keyword>
<organism evidence="1 2">
    <name type="scientific">Methylovulum psychrotolerans</name>
    <dbReference type="NCBI Taxonomy" id="1704499"/>
    <lineage>
        <taxon>Bacteria</taxon>
        <taxon>Pseudomonadati</taxon>
        <taxon>Pseudomonadota</taxon>
        <taxon>Gammaproteobacteria</taxon>
        <taxon>Methylococcales</taxon>
        <taxon>Methylococcaceae</taxon>
        <taxon>Methylovulum</taxon>
    </lineage>
</organism>
<dbReference type="EMBL" id="CP022129">
    <property type="protein sequence ID" value="ASF47692.1"/>
    <property type="molecule type" value="Genomic_DNA"/>
</dbReference>
<dbReference type="RefSeq" id="WP_088620562.1">
    <property type="nucleotide sequence ID" value="NZ_CP022129.1"/>
</dbReference>
<protein>
    <recommendedName>
        <fullName evidence="3">Phage tail protein</fullName>
    </recommendedName>
</protein>
<evidence type="ECO:0000313" key="1">
    <source>
        <dbReference type="EMBL" id="ASF47692.1"/>
    </source>
</evidence>
<evidence type="ECO:0000313" key="2">
    <source>
        <dbReference type="Proteomes" id="UP000197019"/>
    </source>
</evidence>
<dbReference type="AlphaFoldDB" id="A0A1Z4C2E3"/>
<evidence type="ECO:0008006" key="3">
    <source>
        <dbReference type="Google" id="ProtNLM"/>
    </source>
</evidence>
<reference evidence="1 2" key="1">
    <citation type="submission" date="2017-06" db="EMBL/GenBank/DDBJ databases">
        <title>Genome Sequencing of the methanotroph Methylovulum psychrotolerants str. HV10-M2 isolated from a high-altitude environment.</title>
        <authorList>
            <person name="Mateos-Rivera A."/>
        </authorList>
    </citation>
    <scope>NUCLEOTIDE SEQUENCE [LARGE SCALE GENOMIC DNA]</scope>
    <source>
        <strain evidence="1 2">HV10_M2</strain>
    </source>
</reference>
<accession>A0A1Z4C2E3</accession>
<gene>
    <name evidence="1" type="ORF">CEK71_17360</name>
</gene>
<name>A0A1Z4C2E3_9GAMM</name>
<proteinExistence type="predicted"/>
<sequence length="591" mass="62382">MSGFDFNNTIYQTPVTASFVDDSAMNGNSGSGLGNVLAIIAESKNLPPFTPVKFSSYREALAYPLDPSETVLLKALEKAFAPSAEAAVSGPDYVWVVNPRSDSQASLVLKDVGGIDAVNVHANLYGSNGQKIYLAIATGTLQGTVSRTVTIKNSNIVGANNTVTASNIISDVFTISYAGSATVATVQTVLLDDVPHLQVTVGTQQTDLSFAVYSSVGGLLEALNQIDGVTAVVKNAILLTKATDRLDAVTTAASLTASGGVTVRSLLDAVITAINTLSPWLSASRTTAAVLVKEPVVFASKALTYTTSVLPTFDQWQMAFDALKNVPCHWLTCLSDEDNVHQMLSAHVNYMSDVAFQERRGIVGIPSGSANDDALAKAEALNNPRVSLVHQGFYDLNSDNLMAMYPPMVLAALLAGMMCGVTAGTPLTNKTVAVSDMASRLRNPEDTDVLLPGGVLCCWRDYQGNVRVLQSVSTSQNADNFNQHEMSTGVASDYVARALREAVAPLLGAKNTPYLPAQLKAVVASRLKQLAIPEPLGEGVIVGDNTSPAWRGLTVTQALDSNRISVQVSPVIPNNYIGISIYDVPYTGTSA</sequence>